<evidence type="ECO:0000313" key="3">
    <source>
        <dbReference type="Proteomes" id="UP000424527"/>
    </source>
</evidence>
<accession>A0A6G0J2L3</accession>
<name>A0A6G0J2L3_LARCR</name>
<gene>
    <name evidence="2" type="ORF">D5F01_LYC04367</name>
</gene>
<dbReference type="AlphaFoldDB" id="A0A6G0J2L3"/>
<keyword evidence="3" id="KW-1185">Reference proteome</keyword>
<comment type="caution">
    <text evidence="2">The sequence shown here is derived from an EMBL/GenBank/DDBJ whole genome shotgun (WGS) entry which is preliminary data.</text>
</comment>
<reference evidence="2 3" key="1">
    <citation type="submission" date="2019-07" db="EMBL/GenBank/DDBJ databases">
        <title>Chromosome genome assembly for large yellow croaker.</title>
        <authorList>
            <person name="Xiao S."/>
        </authorList>
    </citation>
    <scope>NUCLEOTIDE SEQUENCE [LARGE SCALE GENOMIC DNA]</scope>
    <source>
        <strain evidence="2">JMULYC20181020</strain>
        <tissue evidence="2">Muscle</tissue>
    </source>
</reference>
<dbReference type="Proteomes" id="UP000424527">
    <property type="component" value="Unassembled WGS sequence"/>
</dbReference>
<evidence type="ECO:0000313" key="2">
    <source>
        <dbReference type="EMBL" id="KAE8297726.1"/>
    </source>
</evidence>
<protein>
    <submittedName>
        <fullName evidence="2">Uncharacterized protein</fullName>
    </submittedName>
</protein>
<organism evidence="2 3">
    <name type="scientific">Larimichthys crocea</name>
    <name type="common">Large yellow croaker</name>
    <name type="synonym">Pseudosciaena crocea</name>
    <dbReference type="NCBI Taxonomy" id="215358"/>
    <lineage>
        <taxon>Eukaryota</taxon>
        <taxon>Metazoa</taxon>
        <taxon>Chordata</taxon>
        <taxon>Craniata</taxon>
        <taxon>Vertebrata</taxon>
        <taxon>Euteleostomi</taxon>
        <taxon>Actinopterygii</taxon>
        <taxon>Neopterygii</taxon>
        <taxon>Teleostei</taxon>
        <taxon>Neoteleostei</taxon>
        <taxon>Acanthomorphata</taxon>
        <taxon>Eupercaria</taxon>
        <taxon>Sciaenidae</taxon>
        <taxon>Larimichthys</taxon>
    </lineage>
</organism>
<feature type="region of interest" description="Disordered" evidence="1">
    <location>
        <begin position="358"/>
        <end position="379"/>
    </location>
</feature>
<dbReference type="EMBL" id="REGW02000004">
    <property type="protein sequence ID" value="KAE8297726.1"/>
    <property type="molecule type" value="Genomic_DNA"/>
</dbReference>
<evidence type="ECO:0000256" key="1">
    <source>
        <dbReference type="SAM" id="MobiDB-lite"/>
    </source>
</evidence>
<proteinExistence type="predicted"/>
<sequence>MDTTQNIKPIKTPDNRFQSRIARFEKLACADDTKASSKEKPCEEVQKDFPEAEAMEDVQVTEAREDVQVTEATEDVQVTEATEDVQVTHVTEDVQVTHVTEDVQVTHVTEDVQVTHVTEDVQVTEATEHVQVTEATEHVQVTHVTEDVQVTHVTEDVQVTEATEDVQVTHVTEDVQVTHVTEDVQVTHVTEDVQVTHVTEDVPKAEATEDVQRDATVRIQENIFTLNHRIEALENERHLLHLQTENKQLCNDCETTAEHLKSEWETTEIFQEQLHLLEQPQTSMQVEKSCQTAQMDAKHEEIHNLALQNVTCMEMAAVEEVKENIEVKEEVTAAIEEVQEHVEVQVIVNRIEKAPRPPQVRRIQAREETTEGPQVRRERRRERPSRWRRFLNFFVCGASRIEEEHEYEFCLAL</sequence>